<feature type="region of interest" description="Disordered" evidence="5">
    <location>
        <begin position="403"/>
        <end position="446"/>
    </location>
</feature>
<feature type="region of interest" description="Disordered" evidence="5">
    <location>
        <begin position="532"/>
        <end position="551"/>
    </location>
</feature>
<evidence type="ECO:0000256" key="3">
    <source>
        <dbReference type="ARBA" id="ARBA00022989"/>
    </source>
</evidence>
<accession>A0AAN6Y857</accession>
<dbReference type="CDD" id="cd12087">
    <property type="entry name" value="TM_EGFR-like"/>
    <property type="match status" value="1"/>
</dbReference>
<evidence type="ECO:0000256" key="6">
    <source>
        <dbReference type="SAM" id="Phobius"/>
    </source>
</evidence>
<feature type="region of interest" description="Disordered" evidence="5">
    <location>
        <begin position="770"/>
        <end position="796"/>
    </location>
</feature>
<reference evidence="7" key="2">
    <citation type="submission" date="2023-05" db="EMBL/GenBank/DDBJ databases">
        <authorList>
            <consortium name="Lawrence Berkeley National Laboratory"/>
            <person name="Steindorff A."/>
            <person name="Hensen N."/>
            <person name="Bonometti L."/>
            <person name="Westerberg I."/>
            <person name="Brannstrom I.O."/>
            <person name="Guillou S."/>
            <person name="Cros-Aarteil S."/>
            <person name="Calhoun S."/>
            <person name="Haridas S."/>
            <person name="Kuo A."/>
            <person name="Mondo S."/>
            <person name="Pangilinan J."/>
            <person name="Riley R."/>
            <person name="Labutti K."/>
            <person name="Andreopoulos B."/>
            <person name="Lipzen A."/>
            <person name="Chen C."/>
            <person name="Yanf M."/>
            <person name="Daum C."/>
            <person name="Ng V."/>
            <person name="Clum A."/>
            <person name="Ohm R."/>
            <person name="Martin F."/>
            <person name="Silar P."/>
            <person name="Natvig D."/>
            <person name="Lalanne C."/>
            <person name="Gautier V."/>
            <person name="Ament-Velasquez S.L."/>
            <person name="Kruys A."/>
            <person name="Hutchinson M.I."/>
            <person name="Powell A.J."/>
            <person name="Barry K."/>
            <person name="Miller A.N."/>
            <person name="Grigoriev I.V."/>
            <person name="Debuchy R."/>
            <person name="Gladieux P."/>
            <person name="Thoren M.H."/>
            <person name="Johannesson H."/>
        </authorList>
    </citation>
    <scope>NUCLEOTIDE SEQUENCE</scope>
    <source>
        <strain evidence="7">PSN293</strain>
    </source>
</reference>
<sequence>MIINYHPHGMASPSRDVLNPSDDIPSQLTSGDLKPRDRSLPIGDHTTTISLSASKDGRNPSMTTTLMVDTKTHMASSSIVQPTQDPIPTAEASTSNPFSDSSRNVTAATIGGFVGAFVLVLVTAGGIFFWFRRRAKRKRESYSRISPLPWDRSPLFMVPPSHIQHHESYRGTSAAYSFADPLMETSTSVPRLLPPPRPPPPASRRQSSGLILPPRPELEATSIDEKDRRHFNLQLKDSYPTPLSESEVFRPDSVAQLNYQHYQQHARLALSPAPKPKIVRTNIDGMFPDSPTLAPSPVQARHTPKSVTRTYPESPTSIYSVQDSSQLEHEEDGESTGSKEHGVPSPYIARQVHLHSPTSAHTAALPKEFHKSTRYLYPSIPSAPRAPPLPKKVHMSTAYLYAAENSRTPVQPSRPPEEKRNRLRKPAPSSPVALQISKPQRAQTPTILSRGVRGSTQTNTLAIPTQHMRKAASMMDLRQRAGAETVTGLPRSATSQMASYGVPPGVTESRHPSHSNQRPSTVAFDSTVTAFHSQHETRTAPQAPPRPGPLRPRRVTFEPTMSPDFMVGHAQSPRAPQEGTDFGPPDPKHMHVSRRPRTVAFEPTIENFTVVRPQISRPPRHNLDPPRPQSLGPRSKTLIPISDSIEPDEVPKIDVPVAARSPTRFQYPGSPRLTRRSTSTLPNGTSTLVPPRSRALPHGSSSLNPNSHIINNSVNRNVNSNNFTSNNFNDDSGGLSTLAESPTSINVPLTIDSKDIQDIKSTKYLSSEFGVPHGGRRESQRGMTASPTIVSRSTAHSSFVDMPSRLSTITSVPAVEHFGTAQNTATLENPASRRSLADPLPPQETSHPPPKPTLNTNLQKTPEQPTRETRTPKGTTGNTSPKSPSSPNTFGTALVTSTLTYSTSTSSRTSSKTQTGSSHTNSSSSRRGAHHSIQPPHRLMTPLSRGTNISPRMGMGVGLGAGGGWI</sequence>
<dbReference type="AlphaFoldDB" id="A0AAN6Y857"/>
<dbReference type="Proteomes" id="UP001301769">
    <property type="component" value="Unassembled WGS sequence"/>
</dbReference>
<dbReference type="GO" id="GO:0071944">
    <property type="term" value="C:cell periphery"/>
    <property type="evidence" value="ECO:0007669"/>
    <property type="project" value="UniProtKB-ARBA"/>
</dbReference>
<evidence type="ECO:0000313" key="8">
    <source>
        <dbReference type="Proteomes" id="UP001301769"/>
    </source>
</evidence>
<name>A0AAN6Y857_9PEZI</name>
<keyword evidence="4 6" id="KW-0472">Membrane</keyword>
<evidence type="ECO:0000256" key="5">
    <source>
        <dbReference type="SAM" id="MobiDB-lite"/>
    </source>
</evidence>
<evidence type="ECO:0000256" key="1">
    <source>
        <dbReference type="ARBA" id="ARBA00004167"/>
    </source>
</evidence>
<dbReference type="PANTHER" id="PTHR15549">
    <property type="entry name" value="PAIRED IMMUNOGLOBULIN-LIKE TYPE 2 RECEPTOR"/>
    <property type="match status" value="1"/>
</dbReference>
<keyword evidence="3 6" id="KW-1133">Transmembrane helix</keyword>
<dbReference type="GO" id="GO:0016020">
    <property type="term" value="C:membrane"/>
    <property type="evidence" value="ECO:0007669"/>
    <property type="project" value="UniProtKB-SubCell"/>
</dbReference>
<comment type="subcellular location">
    <subcellularLocation>
        <location evidence="1">Membrane</location>
        <topology evidence="1">Single-pass membrane protein</topology>
    </subcellularLocation>
</comment>
<evidence type="ECO:0000313" key="7">
    <source>
        <dbReference type="EMBL" id="KAK4214428.1"/>
    </source>
</evidence>
<feature type="region of interest" description="Disordered" evidence="5">
    <location>
        <begin position="1"/>
        <end position="63"/>
    </location>
</feature>
<feature type="compositionally biased region" description="Polar residues" evidence="5">
    <location>
        <begin position="437"/>
        <end position="446"/>
    </location>
</feature>
<feature type="compositionally biased region" description="Polar residues" evidence="5">
    <location>
        <begin position="820"/>
        <end position="829"/>
    </location>
</feature>
<feature type="transmembrane region" description="Helical" evidence="6">
    <location>
        <begin position="105"/>
        <end position="131"/>
    </location>
</feature>
<feature type="region of interest" description="Disordered" evidence="5">
    <location>
        <begin position="283"/>
        <end position="344"/>
    </location>
</feature>
<feature type="region of interest" description="Disordered" evidence="5">
    <location>
        <begin position="187"/>
        <end position="226"/>
    </location>
</feature>
<keyword evidence="8" id="KW-1185">Reference proteome</keyword>
<feature type="region of interest" description="Disordered" evidence="5">
    <location>
        <begin position="820"/>
        <end position="955"/>
    </location>
</feature>
<feature type="compositionally biased region" description="Low complexity" evidence="5">
    <location>
        <begin position="896"/>
        <end position="925"/>
    </location>
</feature>
<feature type="compositionally biased region" description="Polar residues" evidence="5">
    <location>
        <begin position="676"/>
        <end position="688"/>
    </location>
</feature>
<gene>
    <name evidence="7" type="ORF">QBC37DRAFT_155507</name>
</gene>
<feature type="region of interest" description="Disordered" evidence="5">
    <location>
        <begin position="614"/>
        <end position="707"/>
    </location>
</feature>
<feature type="compositionally biased region" description="Polar residues" evidence="5">
    <location>
        <begin position="305"/>
        <end position="325"/>
    </location>
</feature>
<feature type="compositionally biased region" description="Pro residues" evidence="5">
    <location>
        <begin position="192"/>
        <end position="202"/>
    </location>
</feature>
<evidence type="ECO:0000256" key="2">
    <source>
        <dbReference type="ARBA" id="ARBA00022692"/>
    </source>
</evidence>
<evidence type="ECO:0000256" key="4">
    <source>
        <dbReference type="ARBA" id="ARBA00023136"/>
    </source>
</evidence>
<dbReference type="EMBL" id="MU858094">
    <property type="protein sequence ID" value="KAK4214428.1"/>
    <property type="molecule type" value="Genomic_DNA"/>
</dbReference>
<feature type="region of interest" description="Disordered" evidence="5">
    <location>
        <begin position="79"/>
        <end position="101"/>
    </location>
</feature>
<comment type="caution">
    <text evidence="7">The sequence shown here is derived from an EMBL/GenBank/DDBJ whole genome shotgun (WGS) entry which is preliminary data.</text>
</comment>
<feature type="compositionally biased region" description="Polar residues" evidence="5">
    <location>
        <begin position="781"/>
        <end position="796"/>
    </location>
</feature>
<dbReference type="InterPro" id="IPR051694">
    <property type="entry name" value="Immunoregulatory_rcpt-like"/>
</dbReference>
<feature type="compositionally biased region" description="Low complexity" evidence="5">
    <location>
        <begin position="872"/>
        <end position="889"/>
    </location>
</feature>
<reference evidence="7" key="1">
    <citation type="journal article" date="2023" name="Mol. Phylogenet. Evol.">
        <title>Genome-scale phylogeny and comparative genomics of the fungal order Sordariales.</title>
        <authorList>
            <person name="Hensen N."/>
            <person name="Bonometti L."/>
            <person name="Westerberg I."/>
            <person name="Brannstrom I.O."/>
            <person name="Guillou S."/>
            <person name="Cros-Aarteil S."/>
            <person name="Calhoun S."/>
            <person name="Haridas S."/>
            <person name="Kuo A."/>
            <person name="Mondo S."/>
            <person name="Pangilinan J."/>
            <person name="Riley R."/>
            <person name="LaButti K."/>
            <person name="Andreopoulos B."/>
            <person name="Lipzen A."/>
            <person name="Chen C."/>
            <person name="Yan M."/>
            <person name="Daum C."/>
            <person name="Ng V."/>
            <person name="Clum A."/>
            <person name="Steindorff A."/>
            <person name="Ohm R.A."/>
            <person name="Martin F."/>
            <person name="Silar P."/>
            <person name="Natvig D.O."/>
            <person name="Lalanne C."/>
            <person name="Gautier V."/>
            <person name="Ament-Velasquez S.L."/>
            <person name="Kruys A."/>
            <person name="Hutchinson M.I."/>
            <person name="Powell A.J."/>
            <person name="Barry K."/>
            <person name="Miller A.N."/>
            <person name="Grigoriev I.V."/>
            <person name="Debuchy R."/>
            <person name="Gladieux P."/>
            <person name="Hiltunen Thoren M."/>
            <person name="Johannesson H."/>
        </authorList>
    </citation>
    <scope>NUCLEOTIDE SEQUENCE</scope>
    <source>
        <strain evidence="7">PSN293</strain>
    </source>
</reference>
<feature type="region of interest" description="Disordered" evidence="5">
    <location>
        <begin position="486"/>
        <end position="520"/>
    </location>
</feature>
<protein>
    <submittedName>
        <fullName evidence="7">Uncharacterized protein</fullName>
    </submittedName>
</protein>
<feature type="compositionally biased region" description="Pro residues" evidence="5">
    <location>
        <begin position="839"/>
        <end position="852"/>
    </location>
</feature>
<proteinExistence type="predicted"/>
<organism evidence="7 8">
    <name type="scientific">Rhypophila decipiens</name>
    <dbReference type="NCBI Taxonomy" id="261697"/>
    <lineage>
        <taxon>Eukaryota</taxon>
        <taxon>Fungi</taxon>
        <taxon>Dikarya</taxon>
        <taxon>Ascomycota</taxon>
        <taxon>Pezizomycotina</taxon>
        <taxon>Sordariomycetes</taxon>
        <taxon>Sordariomycetidae</taxon>
        <taxon>Sordariales</taxon>
        <taxon>Naviculisporaceae</taxon>
        <taxon>Rhypophila</taxon>
    </lineage>
</organism>
<feature type="region of interest" description="Disordered" evidence="5">
    <location>
        <begin position="570"/>
        <end position="592"/>
    </location>
</feature>
<keyword evidence="2 6" id="KW-0812">Transmembrane</keyword>